<keyword evidence="1" id="KW-0805">Transcription regulation</keyword>
<dbReference type="InterPro" id="IPR000843">
    <property type="entry name" value="HTH_LacI"/>
</dbReference>
<dbReference type="SMART" id="SM00354">
    <property type="entry name" value="HTH_LACI"/>
    <property type="match status" value="1"/>
</dbReference>
<dbReference type="EMBL" id="JBHUIW010000005">
    <property type="protein sequence ID" value="MFD2181845.1"/>
    <property type="molecule type" value="Genomic_DNA"/>
</dbReference>
<gene>
    <name evidence="5" type="ORF">ACFSOX_06745</name>
</gene>
<evidence type="ECO:0000259" key="4">
    <source>
        <dbReference type="PROSITE" id="PS50932"/>
    </source>
</evidence>
<evidence type="ECO:0000256" key="1">
    <source>
        <dbReference type="ARBA" id="ARBA00023015"/>
    </source>
</evidence>
<evidence type="ECO:0000313" key="6">
    <source>
        <dbReference type="Proteomes" id="UP001597314"/>
    </source>
</evidence>
<dbReference type="CDD" id="cd06267">
    <property type="entry name" value="PBP1_LacI_sugar_binding-like"/>
    <property type="match status" value="1"/>
</dbReference>
<keyword evidence="6" id="KW-1185">Reference proteome</keyword>
<organism evidence="5 6">
    <name type="scientific">Rhodoplanes azumiensis</name>
    <dbReference type="NCBI Taxonomy" id="1897628"/>
    <lineage>
        <taxon>Bacteria</taxon>
        <taxon>Pseudomonadati</taxon>
        <taxon>Pseudomonadota</taxon>
        <taxon>Alphaproteobacteria</taxon>
        <taxon>Hyphomicrobiales</taxon>
        <taxon>Nitrobacteraceae</taxon>
        <taxon>Rhodoplanes</taxon>
    </lineage>
</organism>
<dbReference type="RefSeq" id="WP_378477031.1">
    <property type="nucleotide sequence ID" value="NZ_JBHUIW010000005.1"/>
</dbReference>
<dbReference type="PANTHER" id="PTHR30146:SF109">
    <property type="entry name" value="HTH-TYPE TRANSCRIPTIONAL REGULATOR GALS"/>
    <property type="match status" value="1"/>
</dbReference>
<dbReference type="Gene3D" id="3.40.50.2300">
    <property type="match status" value="2"/>
</dbReference>
<dbReference type="PANTHER" id="PTHR30146">
    <property type="entry name" value="LACI-RELATED TRANSCRIPTIONAL REPRESSOR"/>
    <property type="match status" value="1"/>
</dbReference>
<dbReference type="PROSITE" id="PS50932">
    <property type="entry name" value="HTH_LACI_2"/>
    <property type="match status" value="1"/>
</dbReference>
<dbReference type="SUPFAM" id="SSF53822">
    <property type="entry name" value="Periplasmic binding protein-like I"/>
    <property type="match status" value="1"/>
</dbReference>
<proteinExistence type="predicted"/>
<dbReference type="CDD" id="cd01392">
    <property type="entry name" value="HTH_LacI"/>
    <property type="match status" value="1"/>
</dbReference>
<dbReference type="SUPFAM" id="SSF47413">
    <property type="entry name" value="lambda repressor-like DNA-binding domains"/>
    <property type="match status" value="1"/>
</dbReference>
<dbReference type="Pfam" id="PF13377">
    <property type="entry name" value="Peripla_BP_3"/>
    <property type="match status" value="1"/>
</dbReference>
<feature type="domain" description="HTH lacI-type" evidence="4">
    <location>
        <begin position="5"/>
        <end position="61"/>
    </location>
</feature>
<dbReference type="InterPro" id="IPR028082">
    <property type="entry name" value="Peripla_BP_I"/>
</dbReference>
<protein>
    <submittedName>
        <fullName evidence="5">LacI family DNA-binding transcriptional regulator</fullName>
    </submittedName>
</protein>
<dbReference type="InterPro" id="IPR046335">
    <property type="entry name" value="LacI/GalR-like_sensor"/>
</dbReference>
<evidence type="ECO:0000313" key="5">
    <source>
        <dbReference type="EMBL" id="MFD2181845.1"/>
    </source>
</evidence>
<dbReference type="Proteomes" id="UP001597314">
    <property type="component" value="Unassembled WGS sequence"/>
</dbReference>
<dbReference type="Pfam" id="PF00356">
    <property type="entry name" value="LacI"/>
    <property type="match status" value="1"/>
</dbReference>
<evidence type="ECO:0000256" key="3">
    <source>
        <dbReference type="ARBA" id="ARBA00023163"/>
    </source>
</evidence>
<dbReference type="InterPro" id="IPR010982">
    <property type="entry name" value="Lambda_DNA-bd_dom_sf"/>
</dbReference>
<comment type="caution">
    <text evidence="5">The sequence shown here is derived from an EMBL/GenBank/DDBJ whole genome shotgun (WGS) entry which is preliminary data.</text>
</comment>
<reference evidence="6" key="1">
    <citation type="journal article" date="2019" name="Int. J. Syst. Evol. Microbiol.">
        <title>The Global Catalogue of Microorganisms (GCM) 10K type strain sequencing project: providing services to taxonomists for standard genome sequencing and annotation.</title>
        <authorList>
            <consortium name="The Broad Institute Genomics Platform"/>
            <consortium name="The Broad Institute Genome Sequencing Center for Infectious Disease"/>
            <person name="Wu L."/>
            <person name="Ma J."/>
        </authorList>
    </citation>
    <scope>NUCLEOTIDE SEQUENCE [LARGE SCALE GENOMIC DNA]</scope>
    <source>
        <strain evidence="6">CGMCC 1.6774</strain>
    </source>
</reference>
<keyword evidence="3" id="KW-0804">Transcription</keyword>
<name>A0ABW5AIB4_9BRAD</name>
<accession>A0ABW5AIB4</accession>
<evidence type="ECO:0000256" key="2">
    <source>
        <dbReference type="ARBA" id="ARBA00023125"/>
    </source>
</evidence>
<dbReference type="GO" id="GO:0003677">
    <property type="term" value="F:DNA binding"/>
    <property type="evidence" value="ECO:0007669"/>
    <property type="project" value="UniProtKB-KW"/>
</dbReference>
<sequence length="353" mass="38481">MRSRPTMSDIARIVGVHVSTVSRALDPKTCHLISPDVVAKIGEVAQKLGFRPNAAGASLRTNRSRTIGIVVPDITDPVFPPMIRGVEDVLSERGYAVVLANTDGDEGRESEIVSSMLARSVDGLALASSRFEDKLIPRIGDVPVVTVFRETKKPVAPCVIFDERAGIRHALTHLVSLGHRRIANIAGPRTISTGYTRWEAFEATRRELRLPLDKRLMVFADGFNEQEGARCAEALLARTSDFTAILCANDRLAVGVIDVLRRYGLRCPEDVSVTGFNDMPYADRFVPALTTVRVQQYKAGREAARLLIEAIEGGAARRTRPLRIVLPVELVVRASTGVAAVKGKTRRGIAAAR</sequence>
<keyword evidence="2 5" id="KW-0238">DNA-binding</keyword>
<dbReference type="Gene3D" id="1.10.260.40">
    <property type="entry name" value="lambda repressor-like DNA-binding domains"/>
    <property type="match status" value="1"/>
</dbReference>